<evidence type="ECO:0000313" key="2">
    <source>
        <dbReference type="Proteomes" id="UP001212841"/>
    </source>
</evidence>
<organism evidence="1 2">
    <name type="scientific">Rhizophlyctis rosea</name>
    <dbReference type="NCBI Taxonomy" id="64517"/>
    <lineage>
        <taxon>Eukaryota</taxon>
        <taxon>Fungi</taxon>
        <taxon>Fungi incertae sedis</taxon>
        <taxon>Chytridiomycota</taxon>
        <taxon>Chytridiomycota incertae sedis</taxon>
        <taxon>Chytridiomycetes</taxon>
        <taxon>Rhizophlyctidales</taxon>
        <taxon>Rhizophlyctidaceae</taxon>
        <taxon>Rhizophlyctis</taxon>
    </lineage>
</organism>
<accession>A0AAD5S9R1</accession>
<dbReference type="AlphaFoldDB" id="A0AAD5S9R1"/>
<evidence type="ECO:0000313" key="1">
    <source>
        <dbReference type="EMBL" id="KAJ3048094.1"/>
    </source>
</evidence>
<dbReference type="EMBL" id="JADGJD010000849">
    <property type="protein sequence ID" value="KAJ3048094.1"/>
    <property type="molecule type" value="Genomic_DNA"/>
</dbReference>
<name>A0AAD5S9R1_9FUNG</name>
<proteinExistence type="predicted"/>
<sequence length="72" mass="7700">MGLLTVIRPEAIVKIAQKGNERGVTAVIVLIPGEKVERVVVDLSVGRSTVAAVLDPKVRGREGDVMSRGMVY</sequence>
<gene>
    <name evidence="1" type="ORF">HK097_010880</name>
</gene>
<reference evidence="1" key="1">
    <citation type="submission" date="2020-05" db="EMBL/GenBank/DDBJ databases">
        <title>Phylogenomic resolution of chytrid fungi.</title>
        <authorList>
            <person name="Stajich J.E."/>
            <person name="Amses K."/>
            <person name="Simmons R."/>
            <person name="Seto K."/>
            <person name="Myers J."/>
            <person name="Bonds A."/>
            <person name="Quandt C.A."/>
            <person name="Barry K."/>
            <person name="Liu P."/>
            <person name="Grigoriev I."/>
            <person name="Longcore J.E."/>
            <person name="James T.Y."/>
        </authorList>
    </citation>
    <scope>NUCLEOTIDE SEQUENCE</scope>
    <source>
        <strain evidence="1">JEL0318</strain>
    </source>
</reference>
<keyword evidence="2" id="KW-1185">Reference proteome</keyword>
<dbReference type="Proteomes" id="UP001212841">
    <property type="component" value="Unassembled WGS sequence"/>
</dbReference>
<comment type="caution">
    <text evidence="1">The sequence shown here is derived from an EMBL/GenBank/DDBJ whole genome shotgun (WGS) entry which is preliminary data.</text>
</comment>
<protein>
    <submittedName>
        <fullName evidence="1">Uncharacterized protein</fullName>
    </submittedName>
</protein>